<dbReference type="Pfam" id="PF20684">
    <property type="entry name" value="Fung_rhodopsin"/>
    <property type="match status" value="1"/>
</dbReference>
<gene>
    <name evidence="8" type="ORF">Daus18300_010879</name>
</gene>
<feature type="transmembrane region" description="Helical" evidence="6">
    <location>
        <begin position="47"/>
        <end position="67"/>
    </location>
</feature>
<comment type="subcellular location">
    <subcellularLocation>
        <location evidence="1">Membrane</location>
        <topology evidence="1">Multi-pass membrane protein</topology>
    </subcellularLocation>
</comment>
<keyword evidence="2 6" id="KW-0812">Transmembrane</keyword>
<accession>A0ABR3W8Q7</accession>
<dbReference type="Proteomes" id="UP001583177">
    <property type="component" value="Unassembled WGS sequence"/>
</dbReference>
<evidence type="ECO:0000256" key="6">
    <source>
        <dbReference type="SAM" id="Phobius"/>
    </source>
</evidence>
<sequence length="161" mass="17599">MGTHTSLAVCTLAVNWTLTLLAFLAVIYNCWHKFACLSMRIGPDDILIVLSFVIGTVLVSLSTWTILDEGQGEHQQDVSANQLEKAAKSLLVSEALWTLVTGLLRTAACLLIYRIFCVSTQTRRIAIAIMALSAALAAASIIQIFLICRLFSGLRVYRNAP</sequence>
<dbReference type="PANTHER" id="PTHR33048:SF47">
    <property type="entry name" value="INTEGRAL MEMBRANE PROTEIN-RELATED"/>
    <property type="match status" value="1"/>
</dbReference>
<evidence type="ECO:0000256" key="4">
    <source>
        <dbReference type="ARBA" id="ARBA00023136"/>
    </source>
</evidence>
<evidence type="ECO:0000256" key="2">
    <source>
        <dbReference type="ARBA" id="ARBA00022692"/>
    </source>
</evidence>
<evidence type="ECO:0000256" key="3">
    <source>
        <dbReference type="ARBA" id="ARBA00022989"/>
    </source>
</evidence>
<feature type="domain" description="Rhodopsin" evidence="7">
    <location>
        <begin position="36"/>
        <end position="148"/>
    </location>
</feature>
<protein>
    <recommendedName>
        <fullName evidence="7">Rhodopsin domain-containing protein</fullName>
    </recommendedName>
</protein>
<evidence type="ECO:0000256" key="1">
    <source>
        <dbReference type="ARBA" id="ARBA00004141"/>
    </source>
</evidence>
<dbReference type="InterPro" id="IPR049326">
    <property type="entry name" value="Rhodopsin_dom_fungi"/>
</dbReference>
<comment type="similarity">
    <text evidence="5">Belongs to the SAT4 family.</text>
</comment>
<keyword evidence="4 6" id="KW-0472">Membrane</keyword>
<dbReference type="PANTHER" id="PTHR33048">
    <property type="entry name" value="PTH11-LIKE INTEGRAL MEMBRANE PROTEIN (AFU_ORTHOLOGUE AFUA_5G11245)"/>
    <property type="match status" value="1"/>
</dbReference>
<name>A0ABR3W8Q7_9PEZI</name>
<feature type="transmembrane region" description="Helical" evidence="6">
    <location>
        <begin position="6"/>
        <end position="27"/>
    </location>
</feature>
<evidence type="ECO:0000313" key="8">
    <source>
        <dbReference type="EMBL" id="KAL1855900.1"/>
    </source>
</evidence>
<keyword evidence="3 6" id="KW-1133">Transmembrane helix</keyword>
<comment type="caution">
    <text evidence="8">The sequence shown here is derived from an EMBL/GenBank/DDBJ whole genome shotgun (WGS) entry which is preliminary data.</text>
</comment>
<evidence type="ECO:0000256" key="5">
    <source>
        <dbReference type="ARBA" id="ARBA00038359"/>
    </source>
</evidence>
<dbReference type="EMBL" id="JAWRVE010000125">
    <property type="protein sequence ID" value="KAL1855900.1"/>
    <property type="molecule type" value="Genomic_DNA"/>
</dbReference>
<feature type="transmembrane region" description="Helical" evidence="6">
    <location>
        <begin position="95"/>
        <end position="113"/>
    </location>
</feature>
<keyword evidence="9" id="KW-1185">Reference proteome</keyword>
<proteinExistence type="inferred from homology"/>
<evidence type="ECO:0000313" key="9">
    <source>
        <dbReference type="Proteomes" id="UP001583177"/>
    </source>
</evidence>
<evidence type="ECO:0000259" key="7">
    <source>
        <dbReference type="Pfam" id="PF20684"/>
    </source>
</evidence>
<dbReference type="InterPro" id="IPR052337">
    <property type="entry name" value="SAT4-like"/>
</dbReference>
<organism evidence="8 9">
    <name type="scientific">Diaporthe australafricana</name>
    <dbReference type="NCBI Taxonomy" id="127596"/>
    <lineage>
        <taxon>Eukaryota</taxon>
        <taxon>Fungi</taxon>
        <taxon>Dikarya</taxon>
        <taxon>Ascomycota</taxon>
        <taxon>Pezizomycotina</taxon>
        <taxon>Sordariomycetes</taxon>
        <taxon>Sordariomycetidae</taxon>
        <taxon>Diaporthales</taxon>
        <taxon>Diaporthaceae</taxon>
        <taxon>Diaporthe</taxon>
    </lineage>
</organism>
<reference evidence="8 9" key="1">
    <citation type="journal article" date="2024" name="IMA Fungus">
        <title>IMA Genome - F19 : A genome assembly and annotation guide to empower mycologists, including annotated draft genome sequences of Ceratocystis pirilliformis, Diaporthe australafricana, Fusarium ophioides, Paecilomyces lecythidis, and Sporothrix stenoceras.</title>
        <authorList>
            <person name="Aylward J."/>
            <person name="Wilson A.M."/>
            <person name="Visagie C.M."/>
            <person name="Spraker J."/>
            <person name="Barnes I."/>
            <person name="Buitendag C."/>
            <person name="Ceriani C."/>
            <person name="Del Mar Angel L."/>
            <person name="du Plessis D."/>
            <person name="Fuchs T."/>
            <person name="Gasser K."/>
            <person name="Kramer D."/>
            <person name="Li W."/>
            <person name="Munsamy K."/>
            <person name="Piso A."/>
            <person name="Price J.L."/>
            <person name="Sonnekus B."/>
            <person name="Thomas C."/>
            <person name="van der Nest A."/>
            <person name="van Dijk A."/>
            <person name="van Heerden A."/>
            <person name="van Vuuren N."/>
            <person name="Yilmaz N."/>
            <person name="Duong T.A."/>
            <person name="van der Merwe N.A."/>
            <person name="Wingfield M.J."/>
            <person name="Wingfield B.D."/>
        </authorList>
    </citation>
    <scope>NUCLEOTIDE SEQUENCE [LARGE SCALE GENOMIC DNA]</scope>
    <source>
        <strain evidence="8 9">CMW 18300</strain>
    </source>
</reference>
<feature type="transmembrane region" description="Helical" evidence="6">
    <location>
        <begin position="125"/>
        <end position="152"/>
    </location>
</feature>